<feature type="repeat" description="CSPG" evidence="5">
    <location>
        <begin position="1822"/>
        <end position="1919"/>
    </location>
</feature>
<comment type="caution">
    <text evidence="4">Lacks conserved residue(s) required for the propagation of feature annotation.</text>
</comment>
<keyword evidence="10" id="KW-1185">Reference proteome</keyword>
<dbReference type="Gene3D" id="2.60.120.200">
    <property type="match status" value="2"/>
</dbReference>
<name>A0ABP1NZS7_XYLVO</name>
<evidence type="ECO:0000256" key="6">
    <source>
        <dbReference type="SAM" id="Phobius"/>
    </source>
</evidence>
<dbReference type="InterPro" id="IPR001791">
    <property type="entry name" value="Laminin_G"/>
</dbReference>
<feature type="domain" description="Laminin G" evidence="8">
    <location>
        <begin position="200"/>
        <end position="385"/>
    </location>
</feature>
<feature type="repeat" description="CSPG" evidence="5">
    <location>
        <begin position="679"/>
        <end position="774"/>
    </location>
</feature>
<evidence type="ECO:0000256" key="2">
    <source>
        <dbReference type="ARBA" id="ARBA00022737"/>
    </source>
</evidence>
<dbReference type="PANTHER" id="PTHR45739:SF12">
    <property type="entry name" value="CHONDROITIN SULFATE PROTEOGLYCAN 4-LIKE ISOFORM X2"/>
    <property type="match status" value="1"/>
</dbReference>
<dbReference type="SUPFAM" id="SSF49899">
    <property type="entry name" value="Concanavalin A-like lectins/glucanases"/>
    <property type="match status" value="2"/>
</dbReference>
<dbReference type="Pfam" id="PF00054">
    <property type="entry name" value="Laminin_G_1"/>
    <property type="match status" value="1"/>
</dbReference>
<feature type="repeat" description="CSPG" evidence="5">
    <location>
        <begin position="1478"/>
        <end position="1568"/>
    </location>
</feature>
<keyword evidence="6" id="KW-1133">Transmembrane helix</keyword>
<keyword evidence="6" id="KW-0472">Membrane</keyword>
<comment type="caution">
    <text evidence="9">The sequence shown here is derived from an EMBL/GenBank/DDBJ whole genome shotgun (WGS) entry which is preliminary data.</text>
</comment>
<feature type="transmembrane region" description="Helical" evidence="6">
    <location>
        <begin position="2196"/>
        <end position="2217"/>
    </location>
</feature>
<gene>
    <name evidence="9" type="ORF">XYLVIOL_LOCUS7830</name>
</gene>
<sequence length="2348" mass="263064">MFLNDMGPLMFLAVTASLLGYCQTDEKVSFYGASYIHLPVQEAKGATDISFRFRTHLADAMLLLAAGKTDYCLIKLEAGRLKVHINLGAGESEMASARGLTLNDLSWHEVNLTRREANITLQIDVIHTTRSLLPGRFFELNIHYGVFIGGQGDFNELFLGHTDYLRGCMADIIYNGARVIEYAKSRKGQSEATAVSWGCSPEFEATRNTEVSFVEDGAFTAIPRPIPRSGSRWEFELKTGNESGLLLYNTGQSSYADYLGIELFEGKIRLLMNKGNGPTELIHGTPVADGKWHRVVVDFNPSGIGIAVDRQEKTITLPSGGNRYLDLADTLYIGGTELNKRARALNKGLKSGDVSYKGCLRNMLLDNKELGLPDVKISQGIVVGCVWGFPCIETDPCVSGVRCTQLGVSSFKCDCNQSLCVKPSYDEDYQMYSKANLPVNLEILSVSPLLVSEGGRVPVTSDNIAMVLDIAKYGVEEDGVIFTLVTSPAHGTLDLDLLTSRTKHSFTLEDVNRDKIQYMHDGSETTEDSMILEVTLVAGAGYTLPGYLQGRLRFPLHVNVTPVNDPPLLEILTAKVLRLAQGTRKILTKELIWAIDADTPSDMLVYTVLRTDADAGYVERVTYPSRPIDTFTQAELMQGLIAYVHRGNAKPNAKLDLQVSDGIESSQPASLRVAAHPLEIKLSHNTGLVVVHRSYSYLTPANLSFTTNSDDNTIDIRYDIVSQPQFGTIQKLKDVSSSWMNVDHFTSRDVEQHTIRYLHNEGSPNQDEFKFQASVREVRVQHTYDFRITFIDLELKETKRVPINFTNVAEVIVTGQNLRYQTNPLVTASNKIAFTVTTGPRYGNLFLSSRRLVIGDTFTQEDVDTGKLKYRLFKRAYSTILDEFAFKVSAPQCIDLHSILKFRHYLSKNMKPLDSMETLRVDEGSRVPVRIVRTNPRDYGVRSLTYNLTMEPRHGWITVTNNSKFHSRNNTNYFTSEELSSQRVYYVHDDSETREDSFQYVAIASDAVDFMYVGLFRVEVTMKNDNAPERVVDKVFHVVSKGERLLTNKDLAYVDKDVDTKPSELIYTRRDTQKNGIYRVTNPTTQVHEFSQQDIDDGQILFKHQGDDHGKFEFGVTDGHFYTAGVLEIQASPPYVRLKESNGSVVQFNRSVALRANELDIETNVYTSDKEIKYTVLEKPKHGVLLKHGKETNIFSEENLRYGIVLYRHLGGSLIKDDFKFKVSTRGAETEGVFSIKIYPESYWQPLIVQNNKTVFVEEATSILLSRKSLEIMHPKIPSSEIAYFLRKWPQNGYLELQIQDEHSDETREDYIGNAVSSFDQSMINEGRVFYVQSVMNQTNDKFVVDVTNGITWLRDLSVNFVIVPEKLYVEAKGLSVVEGKSTVLDETNFSVLTPYYSGKVTDYRVTEKPKHGTILESTKNSQVKKFSQKHLTGGIILYKHNGDESSKDLFTMVLVAGDKTSEPFDVWVTVQPVNDEVPVLVNRTKLNVWQGGSIAITPDSLAAVDNDTTAREITFNITGVRNGLISLKSSPEVDIYSFTQEQIDQSNVIFTHTNGSDAEFNFVLYDGVHTTDSYTALVTTKPVRLTIEQNAALNVFPLTRKMISSKLLLTKCLDETREIKYTVRNGPHLGRIIMETSEGAWLNVERFTQKDINSSKVFYEHTKQFMDLTANDSFTFDVEAHFAESLTNQVFQIDISVSSGGLDRYISVKNVRVEEGGSAQVVMNISGIVSFLQTHAGIESPVVLSRLVSQPSHGHVMILPDLNVTTFSQPQIEGGKIAYYHDHSDTLEDHIDFSLYLTPGHILLCNTSIPVIIEPVNDEPFKLITIAPSITVVQNQNQTITRENLLTNDPDTSPEEIVYDVISGPTYGRLLLLPFNENISEVRQVNKFTQHDVDSNRLVYEHNGPLQAASFYFRVWDGRFNPTYTVFNVYVLPIRLNVTVPGPVNLQQGSNVALIAESNVKLDTNARQDLVIYEITTTPKYGVLYVRDGAAASFKQTDLLSKSVMFMQTDMTVSNDSLELTARLGGFEQKHIKIEIKVVPLMIMNPMIALAGEKTRITLQHLDATPLAKLTSSNPVYTVLKKPKFGKIKRIIRSSSSSGEKRGTREKEVTKFSHQEVMSGVIYMVCRKIPSMEYEGVLDSFMFVLAASIFQPAVGEFQFRVKLDTDEYNITLGGPMDPVGHEGEMAIAPNMSNDYLLILGMLLGVFLLGVVVIVTIRCRHNRYKHAEEEKPEPTPAVGVMPLPRPPDHLMPVTPHVKRYGNDHNSVAASTPLPVLPTMTSTLPQCKVIPLSPLESITGSEVDVSAKYPYGVADGDEWSSFDTSDLPCQSATAQRTNNPLLRRNQYWV</sequence>
<dbReference type="InterPro" id="IPR051561">
    <property type="entry name" value="FRAS1_ECM"/>
</dbReference>
<keyword evidence="2" id="KW-0677">Repeat</keyword>
<feature type="domain" description="Laminin G" evidence="8">
    <location>
        <begin position="27"/>
        <end position="199"/>
    </location>
</feature>
<reference evidence="9 10" key="1">
    <citation type="submission" date="2024-08" db="EMBL/GenBank/DDBJ databases">
        <authorList>
            <person name="Will J Nash"/>
            <person name="Angela Man"/>
            <person name="Seanna McTaggart"/>
            <person name="Kendall Baker"/>
            <person name="Tom Barker"/>
            <person name="Leah Catchpole"/>
            <person name="Alex Durrant"/>
            <person name="Karim Gharbi"/>
            <person name="Naomi Irish"/>
            <person name="Gemy Kaithakottil"/>
            <person name="Debby Ku"/>
            <person name="Aaliyah Providence"/>
            <person name="Felix Shaw"/>
            <person name="David Swarbreck"/>
            <person name="Chris Watkins"/>
            <person name="Ann M. McCartney"/>
            <person name="Giulio Formenti"/>
            <person name="Alice Mouton"/>
            <person name="Noel Vella"/>
            <person name="Bjorn M von Reumont"/>
            <person name="Adriana Vella"/>
            <person name="Wilfried Haerty"/>
        </authorList>
    </citation>
    <scope>NUCLEOTIDE SEQUENCE [LARGE SCALE GENOMIC DNA]</scope>
</reference>
<organism evidence="9 10">
    <name type="scientific">Xylocopa violacea</name>
    <name type="common">Violet carpenter bee</name>
    <name type="synonym">Apis violacea</name>
    <dbReference type="NCBI Taxonomy" id="135666"/>
    <lineage>
        <taxon>Eukaryota</taxon>
        <taxon>Metazoa</taxon>
        <taxon>Ecdysozoa</taxon>
        <taxon>Arthropoda</taxon>
        <taxon>Hexapoda</taxon>
        <taxon>Insecta</taxon>
        <taxon>Pterygota</taxon>
        <taxon>Neoptera</taxon>
        <taxon>Endopterygota</taxon>
        <taxon>Hymenoptera</taxon>
        <taxon>Apocrita</taxon>
        <taxon>Aculeata</taxon>
        <taxon>Apoidea</taxon>
        <taxon>Anthophila</taxon>
        <taxon>Apidae</taxon>
        <taxon>Xylocopa</taxon>
        <taxon>Xylocopa</taxon>
    </lineage>
</organism>
<proteinExistence type="predicted"/>
<feature type="signal peptide" evidence="7">
    <location>
        <begin position="1"/>
        <end position="24"/>
    </location>
</feature>
<evidence type="ECO:0000256" key="4">
    <source>
        <dbReference type="PROSITE-ProRule" id="PRU00122"/>
    </source>
</evidence>
<feature type="repeat" description="CSPG" evidence="5">
    <location>
        <begin position="1027"/>
        <end position="1119"/>
    </location>
</feature>
<evidence type="ECO:0000313" key="10">
    <source>
        <dbReference type="Proteomes" id="UP001642520"/>
    </source>
</evidence>
<keyword evidence="1 7" id="KW-0732">Signal</keyword>
<dbReference type="Proteomes" id="UP001642520">
    <property type="component" value="Unassembled WGS sequence"/>
</dbReference>
<protein>
    <recommendedName>
        <fullName evidence="8">Laminin G domain-containing protein</fullName>
    </recommendedName>
</protein>
<feature type="chain" id="PRO_5046812231" description="Laminin G domain-containing protein" evidence="7">
    <location>
        <begin position="25"/>
        <end position="2348"/>
    </location>
</feature>
<dbReference type="PROSITE" id="PS51854">
    <property type="entry name" value="CSPG"/>
    <property type="match status" value="8"/>
</dbReference>
<keyword evidence="6" id="KW-0812">Transmembrane</keyword>
<dbReference type="PANTHER" id="PTHR45739">
    <property type="entry name" value="MATRIX PROTEIN, PUTATIVE-RELATED"/>
    <property type="match status" value="1"/>
</dbReference>
<feature type="repeat" description="CSPG" evidence="5">
    <location>
        <begin position="568"/>
        <end position="660"/>
    </location>
</feature>
<dbReference type="CDD" id="cd00110">
    <property type="entry name" value="LamG"/>
    <property type="match status" value="2"/>
</dbReference>
<dbReference type="InterPro" id="IPR013320">
    <property type="entry name" value="ConA-like_dom_sf"/>
</dbReference>
<dbReference type="PROSITE" id="PS50025">
    <property type="entry name" value="LAM_G_DOMAIN"/>
    <property type="match status" value="2"/>
</dbReference>
<keyword evidence="3" id="KW-0325">Glycoprotein</keyword>
<accession>A0ABP1NZS7</accession>
<dbReference type="SMART" id="SM00282">
    <property type="entry name" value="LamG"/>
    <property type="match status" value="2"/>
</dbReference>
<evidence type="ECO:0000256" key="7">
    <source>
        <dbReference type="SAM" id="SignalP"/>
    </source>
</evidence>
<dbReference type="EMBL" id="CAXAJV020001294">
    <property type="protein sequence ID" value="CAL7946535.1"/>
    <property type="molecule type" value="Genomic_DNA"/>
</dbReference>
<evidence type="ECO:0000256" key="1">
    <source>
        <dbReference type="ARBA" id="ARBA00022729"/>
    </source>
</evidence>
<evidence type="ECO:0000313" key="9">
    <source>
        <dbReference type="EMBL" id="CAL7946535.1"/>
    </source>
</evidence>
<evidence type="ECO:0000256" key="5">
    <source>
        <dbReference type="PROSITE-ProRule" id="PRU01201"/>
    </source>
</evidence>
<evidence type="ECO:0000256" key="3">
    <source>
        <dbReference type="ARBA" id="ARBA00023180"/>
    </source>
</evidence>
<feature type="repeat" description="CSPG" evidence="5">
    <location>
        <begin position="440"/>
        <end position="535"/>
    </location>
</feature>
<evidence type="ECO:0000259" key="8">
    <source>
        <dbReference type="PROSITE" id="PS50025"/>
    </source>
</evidence>
<feature type="repeat" description="CSPG" evidence="5">
    <location>
        <begin position="910"/>
        <end position="1003"/>
    </location>
</feature>
<dbReference type="InterPro" id="IPR039005">
    <property type="entry name" value="CSPG_rpt"/>
</dbReference>
<dbReference type="Pfam" id="PF16184">
    <property type="entry name" value="Cadherin_3"/>
    <property type="match status" value="12"/>
</dbReference>
<feature type="repeat" description="CSPG" evidence="5">
    <location>
        <begin position="1246"/>
        <end position="1348"/>
    </location>
</feature>
<dbReference type="Pfam" id="PF02210">
    <property type="entry name" value="Laminin_G_2"/>
    <property type="match status" value="1"/>
</dbReference>